<dbReference type="Pfam" id="PF02518">
    <property type="entry name" value="HATPase_c"/>
    <property type="match status" value="1"/>
</dbReference>
<dbReference type="InterPro" id="IPR035965">
    <property type="entry name" value="PAS-like_dom_sf"/>
</dbReference>
<keyword evidence="15" id="KW-0812">Transmembrane</keyword>
<dbReference type="SMART" id="SM00387">
    <property type="entry name" value="HATPase_c"/>
    <property type="match status" value="1"/>
</dbReference>
<feature type="domain" description="Response regulatory" evidence="17">
    <location>
        <begin position="809"/>
        <end position="929"/>
    </location>
</feature>
<keyword evidence="8" id="KW-0067">ATP-binding</keyword>
<evidence type="ECO:0000259" key="19">
    <source>
        <dbReference type="PROSITE" id="PS50885"/>
    </source>
</evidence>
<feature type="domain" description="Histidine kinase" evidence="16">
    <location>
        <begin position="423"/>
        <end position="644"/>
    </location>
</feature>
<dbReference type="InterPro" id="IPR036097">
    <property type="entry name" value="HisK_dim/P_sf"/>
</dbReference>
<dbReference type="SMART" id="SM00304">
    <property type="entry name" value="HAMP"/>
    <property type="match status" value="1"/>
</dbReference>
<feature type="domain" description="PAS" evidence="18">
    <location>
        <begin position="283"/>
        <end position="328"/>
    </location>
</feature>
<dbReference type="Gene3D" id="3.30.450.20">
    <property type="entry name" value="PAS domain"/>
    <property type="match status" value="1"/>
</dbReference>
<dbReference type="PANTHER" id="PTHR45339">
    <property type="entry name" value="HYBRID SIGNAL TRANSDUCTION HISTIDINE KINASE J"/>
    <property type="match status" value="1"/>
</dbReference>
<feature type="domain" description="HPt" evidence="20">
    <location>
        <begin position="987"/>
        <end position="1080"/>
    </location>
</feature>
<dbReference type="PRINTS" id="PR00344">
    <property type="entry name" value="BCTRLSENSOR"/>
</dbReference>
<dbReference type="SUPFAM" id="SSF158472">
    <property type="entry name" value="HAMP domain-like"/>
    <property type="match status" value="1"/>
</dbReference>
<evidence type="ECO:0000256" key="10">
    <source>
        <dbReference type="ARBA" id="ARBA00064003"/>
    </source>
</evidence>
<dbReference type="FunFam" id="3.30.565.10:FF:000010">
    <property type="entry name" value="Sensor histidine kinase RcsC"/>
    <property type="match status" value="1"/>
</dbReference>
<organism evidence="21">
    <name type="scientific">Desulfobacca acetoxidans</name>
    <dbReference type="NCBI Taxonomy" id="60893"/>
    <lineage>
        <taxon>Bacteria</taxon>
        <taxon>Pseudomonadati</taxon>
        <taxon>Thermodesulfobacteriota</taxon>
        <taxon>Desulfobaccia</taxon>
        <taxon>Desulfobaccales</taxon>
        <taxon>Desulfobaccaceae</taxon>
        <taxon>Desulfobacca</taxon>
    </lineage>
</organism>
<dbReference type="InterPro" id="IPR036890">
    <property type="entry name" value="HATPase_C_sf"/>
</dbReference>
<dbReference type="Gene3D" id="1.10.287.130">
    <property type="match status" value="1"/>
</dbReference>
<dbReference type="CDD" id="cd06225">
    <property type="entry name" value="HAMP"/>
    <property type="match status" value="1"/>
</dbReference>
<dbReference type="AlphaFoldDB" id="A0A7C5EPI2"/>
<evidence type="ECO:0000256" key="7">
    <source>
        <dbReference type="ARBA" id="ARBA00022777"/>
    </source>
</evidence>
<evidence type="ECO:0000256" key="5">
    <source>
        <dbReference type="ARBA" id="ARBA00022679"/>
    </source>
</evidence>
<dbReference type="Pfam" id="PF13426">
    <property type="entry name" value="PAS_9"/>
    <property type="match status" value="1"/>
</dbReference>
<keyword evidence="15" id="KW-0472">Membrane</keyword>
<keyword evidence="4 13" id="KW-0597">Phosphoprotein</keyword>
<reference evidence="21" key="1">
    <citation type="journal article" date="2020" name="mSystems">
        <title>Genome- and Community-Level Interaction Insights into Carbon Utilization and Element Cycling Functions of Hydrothermarchaeota in Hydrothermal Sediment.</title>
        <authorList>
            <person name="Zhou Z."/>
            <person name="Liu Y."/>
            <person name="Xu W."/>
            <person name="Pan J."/>
            <person name="Luo Z.H."/>
            <person name="Li M."/>
        </authorList>
    </citation>
    <scope>NUCLEOTIDE SEQUENCE [LARGE SCALE GENOMIC DNA]</scope>
    <source>
        <strain evidence="21">SpSt-853</strain>
    </source>
</reference>
<dbReference type="InterPro" id="IPR003660">
    <property type="entry name" value="HAMP_dom"/>
</dbReference>
<dbReference type="Gene3D" id="3.40.50.2300">
    <property type="match status" value="2"/>
</dbReference>
<dbReference type="PROSITE" id="PS50110">
    <property type="entry name" value="RESPONSE_REGULATORY"/>
    <property type="match status" value="2"/>
</dbReference>
<evidence type="ECO:0000259" key="18">
    <source>
        <dbReference type="PROSITE" id="PS50112"/>
    </source>
</evidence>
<feature type="domain" description="Response regulatory" evidence="17">
    <location>
        <begin position="663"/>
        <end position="783"/>
    </location>
</feature>
<accession>A0A7C5EPI2</accession>
<feature type="coiled-coil region" evidence="14">
    <location>
        <begin position="252"/>
        <end position="293"/>
    </location>
</feature>
<evidence type="ECO:0000256" key="4">
    <source>
        <dbReference type="ARBA" id="ARBA00022553"/>
    </source>
</evidence>
<dbReference type="SUPFAM" id="SSF47384">
    <property type="entry name" value="Homodimeric domain of signal transducing histidine kinase"/>
    <property type="match status" value="1"/>
</dbReference>
<dbReference type="InterPro" id="IPR003661">
    <property type="entry name" value="HisK_dim/P_dom"/>
</dbReference>
<keyword evidence="6" id="KW-0547">Nucleotide-binding</keyword>
<evidence type="ECO:0000256" key="13">
    <source>
        <dbReference type="PROSITE-ProRule" id="PRU00169"/>
    </source>
</evidence>
<keyword evidence="14" id="KW-0175">Coiled coil</keyword>
<dbReference type="GO" id="GO:0005524">
    <property type="term" value="F:ATP binding"/>
    <property type="evidence" value="ECO:0007669"/>
    <property type="project" value="UniProtKB-KW"/>
</dbReference>
<feature type="modified residue" description="4-aspartylphosphate" evidence="13">
    <location>
        <position position="717"/>
    </location>
</feature>
<comment type="subunit">
    <text evidence="10">At low DSF concentrations, interacts with RpfF.</text>
</comment>
<keyword evidence="7" id="KW-0418">Kinase</keyword>
<evidence type="ECO:0000256" key="3">
    <source>
        <dbReference type="ARBA" id="ARBA00012438"/>
    </source>
</evidence>
<dbReference type="EMBL" id="DTKJ01000036">
    <property type="protein sequence ID" value="HGZ11518.1"/>
    <property type="molecule type" value="Genomic_DNA"/>
</dbReference>
<comment type="caution">
    <text evidence="21">The sequence shown here is derived from an EMBL/GenBank/DDBJ whole genome shotgun (WGS) entry which is preliminary data.</text>
</comment>
<dbReference type="NCBIfam" id="TIGR00229">
    <property type="entry name" value="sensory_box"/>
    <property type="match status" value="1"/>
</dbReference>
<comment type="subcellular location">
    <subcellularLocation>
        <location evidence="2">Membrane</location>
    </subcellularLocation>
</comment>
<evidence type="ECO:0000259" key="17">
    <source>
        <dbReference type="PROSITE" id="PS50110"/>
    </source>
</evidence>
<evidence type="ECO:0000256" key="14">
    <source>
        <dbReference type="SAM" id="Coils"/>
    </source>
</evidence>
<dbReference type="SUPFAM" id="SSF52172">
    <property type="entry name" value="CheY-like"/>
    <property type="match status" value="2"/>
</dbReference>
<dbReference type="PROSITE" id="PS50109">
    <property type="entry name" value="HIS_KIN"/>
    <property type="match status" value="1"/>
</dbReference>
<keyword evidence="9" id="KW-0902">Two-component regulatory system</keyword>
<dbReference type="InterPro" id="IPR036641">
    <property type="entry name" value="HPT_dom_sf"/>
</dbReference>
<evidence type="ECO:0000256" key="1">
    <source>
        <dbReference type="ARBA" id="ARBA00000085"/>
    </source>
</evidence>
<proteinExistence type="predicted"/>
<evidence type="ECO:0000259" key="20">
    <source>
        <dbReference type="PROSITE" id="PS50894"/>
    </source>
</evidence>
<dbReference type="Pfam" id="PF17152">
    <property type="entry name" value="CHASE8"/>
    <property type="match status" value="1"/>
</dbReference>
<dbReference type="InterPro" id="IPR004358">
    <property type="entry name" value="Sig_transdc_His_kin-like_C"/>
</dbReference>
<dbReference type="CDD" id="cd16922">
    <property type="entry name" value="HATPase_EvgS-ArcB-TorS-like"/>
    <property type="match status" value="1"/>
</dbReference>
<gene>
    <name evidence="21" type="ORF">ENW48_04820</name>
</gene>
<dbReference type="PROSITE" id="PS50894">
    <property type="entry name" value="HPT"/>
    <property type="match status" value="1"/>
</dbReference>
<evidence type="ECO:0000256" key="11">
    <source>
        <dbReference type="ARBA" id="ARBA00068150"/>
    </source>
</evidence>
<evidence type="ECO:0000256" key="2">
    <source>
        <dbReference type="ARBA" id="ARBA00004370"/>
    </source>
</evidence>
<dbReference type="Gene3D" id="6.10.340.10">
    <property type="match status" value="1"/>
</dbReference>
<comment type="catalytic activity">
    <reaction evidence="1">
        <text>ATP + protein L-histidine = ADP + protein N-phospho-L-histidine.</text>
        <dbReference type="EC" id="2.7.13.3"/>
    </reaction>
</comment>
<dbReference type="SMART" id="SM00073">
    <property type="entry name" value="HPT"/>
    <property type="match status" value="1"/>
</dbReference>
<feature type="transmembrane region" description="Helical" evidence="15">
    <location>
        <begin position="166"/>
        <end position="187"/>
    </location>
</feature>
<dbReference type="Pfam" id="PF00672">
    <property type="entry name" value="HAMP"/>
    <property type="match status" value="1"/>
</dbReference>
<evidence type="ECO:0000259" key="16">
    <source>
        <dbReference type="PROSITE" id="PS50109"/>
    </source>
</evidence>
<dbReference type="InterPro" id="IPR005467">
    <property type="entry name" value="His_kinase_dom"/>
</dbReference>
<dbReference type="SMART" id="SM00388">
    <property type="entry name" value="HisKA"/>
    <property type="match status" value="1"/>
</dbReference>
<dbReference type="SUPFAM" id="SSF55874">
    <property type="entry name" value="ATPase domain of HSP90 chaperone/DNA topoisomerase II/histidine kinase"/>
    <property type="match status" value="1"/>
</dbReference>
<dbReference type="PANTHER" id="PTHR45339:SF5">
    <property type="entry name" value="HISTIDINE KINASE"/>
    <property type="match status" value="1"/>
</dbReference>
<dbReference type="CDD" id="cd17546">
    <property type="entry name" value="REC_hyHK_CKI1_RcsC-like"/>
    <property type="match status" value="1"/>
</dbReference>
<evidence type="ECO:0000313" key="21">
    <source>
        <dbReference type="EMBL" id="HGZ11518.1"/>
    </source>
</evidence>
<dbReference type="InterPro" id="IPR011006">
    <property type="entry name" value="CheY-like_superfamily"/>
</dbReference>
<dbReference type="SMART" id="SM00091">
    <property type="entry name" value="PAS"/>
    <property type="match status" value="1"/>
</dbReference>
<dbReference type="SUPFAM" id="SSF55785">
    <property type="entry name" value="PYP-like sensor domain (PAS domain)"/>
    <property type="match status" value="1"/>
</dbReference>
<dbReference type="PROSITE" id="PS50885">
    <property type="entry name" value="HAMP"/>
    <property type="match status" value="1"/>
</dbReference>
<keyword evidence="5" id="KW-0808">Transferase</keyword>
<sequence length="1086" mass="119805">MGWLPPLSLRQRFTTLLMVLSLGAVTLMAVAIFLYQRTWQTQEMVQRFQSLAKIVALNSVAALTFKDQQAAQANLKALAGEQELISARLYNREGEFFASYWRPAATGREDIAPGERDFKSIGKIPSEGGNLFSFDRLTVWEPVTLEGETVGVVYLEASLNQLQANLWIGVKVMIFTMFLALGLSYPVSLAFQNIISRPVLELAHAMQTISREKNYTVRVVKERDDELGALIDCFNDMLAQIEQRDTALARHREHLEAEVARRTEELSRTNEELEEALQELRESEQHLTALMESLGAGVIIVDTAIRRLVYANDYAAQMLGVPREQLKGAPCCRFSLQDHGNGNLCPILDLGESWTQREDFLRNVQGEAIPILKNVVPIQRKGRSYLIETFFDLSGQKKVEAELRRSKEAAEAASQAKSQFLANMSHEIRTPLNGIIGLTELLQTTSLSEPQQRLVATVRQSAFTLLSLLEDILDFSKIEAGKLRLEKLEFDLLQEVEETVEMFAETAQTKGLDYFCTIAPELPRTVIGDPLRLRQVLMNLISNAVKFTAHGEVLIRVSVLHHTGKMAVVLFEVKDSGPGIEPEAQKLIFEEFQQVDGSTTRKFGGSGLGLAIARRLVQLMGGEIGLNSSPGQGSRFWFTVILSRGASRPEGPPDHSALLRGHRVLLVSRNQSSRELLAQQLEYWGLTCQPVADGAAALEAVRSAVSSGAPYQFAVIDQDLPDMGGLTLARTIKADPSTATIYLIMLVSLTQISSSEPDPPGPDVYLRKPVRLSHLYNALLDLLLRSPSHWSAPPETLPPSQKLPQFHGSILVVEDNPINQEVVRAMLAYLGCQVELASTGQEALAVLARRSFDLVFMDCQLPDLDGYEVTRRLRQQEQEQAALIRTPVVALTAHVLETERQKCLAAGMDDYLGKPFTMADLAHILAVWLDGEKPFPARLSEEPAGHLEGGGFLTRDAEGETAANLASRPVVDSRILDGLRSLEISGGPGLLERLIRNYLADSETLLAALQKAVDEENGEVLRGLAHRFKSSSAHLGATGLAELLKKLELLAREKSLAEAPGLLQQISQEHARVSAVLAQELPGSKT</sequence>
<evidence type="ECO:0000256" key="9">
    <source>
        <dbReference type="ARBA" id="ARBA00023012"/>
    </source>
</evidence>
<protein>
    <recommendedName>
        <fullName evidence="11">Sensory/regulatory protein RpfC</fullName>
        <ecNumber evidence="3">2.7.13.3</ecNumber>
    </recommendedName>
</protein>
<dbReference type="InterPro" id="IPR033417">
    <property type="entry name" value="CHASE8"/>
</dbReference>
<dbReference type="FunFam" id="1.10.287.130:FF:000002">
    <property type="entry name" value="Two-component osmosensing histidine kinase"/>
    <property type="match status" value="1"/>
</dbReference>
<name>A0A7C5EPI2_9BACT</name>
<dbReference type="InterPro" id="IPR001789">
    <property type="entry name" value="Sig_transdc_resp-reg_receiver"/>
</dbReference>
<dbReference type="Gene3D" id="3.30.565.10">
    <property type="entry name" value="Histidine kinase-like ATPase, C-terminal domain"/>
    <property type="match status" value="1"/>
</dbReference>
<evidence type="ECO:0000256" key="15">
    <source>
        <dbReference type="SAM" id="Phobius"/>
    </source>
</evidence>
<dbReference type="Pfam" id="PF01627">
    <property type="entry name" value="Hpt"/>
    <property type="match status" value="1"/>
</dbReference>
<dbReference type="GO" id="GO:0000155">
    <property type="term" value="F:phosphorelay sensor kinase activity"/>
    <property type="evidence" value="ECO:0007669"/>
    <property type="project" value="InterPro"/>
</dbReference>
<feature type="modified residue" description="4-aspartylphosphate" evidence="13">
    <location>
        <position position="858"/>
    </location>
</feature>
<dbReference type="PROSITE" id="PS50112">
    <property type="entry name" value="PAS"/>
    <property type="match status" value="1"/>
</dbReference>
<dbReference type="InterPro" id="IPR003594">
    <property type="entry name" value="HATPase_dom"/>
</dbReference>
<keyword evidence="15" id="KW-1133">Transmembrane helix</keyword>
<dbReference type="EC" id="2.7.13.3" evidence="3"/>
<evidence type="ECO:0000256" key="8">
    <source>
        <dbReference type="ARBA" id="ARBA00022840"/>
    </source>
</evidence>
<dbReference type="Pfam" id="PF00072">
    <property type="entry name" value="Response_reg"/>
    <property type="match status" value="2"/>
</dbReference>
<evidence type="ECO:0000256" key="12">
    <source>
        <dbReference type="PROSITE-ProRule" id="PRU00110"/>
    </source>
</evidence>
<dbReference type="SMART" id="SM00448">
    <property type="entry name" value="REC"/>
    <property type="match status" value="2"/>
</dbReference>
<dbReference type="CDD" id="cd00082">
    <property type="entry name" value="HisKA"/>
    <property type="match status" value="1"/>
</dbReference>
<feature type="domain" description="HAMP" evidence="19">
    <location>
        <begin position="193"/>
        <end position="246"/>
    </location>
</feature>
<dbReference type="Gene3D" id="1.20.120.160">
    <property type="entry name" value="HPT domain"/>
    <property type="match status" value="1"/>
</dbReference>
<dbReference type="Pfam" id="PF00512">
    <property type="entry name" value="HisKA"/>
    <property type="match status" value="1"/>
</dbReference>
<dbReference type="GO" id="GO:0005886">
    <property type="term" value="C:plasma membrane"/>
    <property type="evidence" value="ECO:0007669"/>
    <property type="project" value="UniProtKB-SubCell"/>
</dbReference>
<dbReference type="InterPro" id="IPR008207">
    <property type="entry name" value="Sig_transdc_His_kin_Hpt_dom"/>
</dbReference>
<dbReference type="InterPro" id="IPR000014">
    <property type="entry name" value="PAS"/>
</dbReference>
<feature type="transmembrane region" description="Helical" evidence="15">
    <location>
        <begin position="12"/>
        <end position="35"/>
    </location>
</feature>
<feature type="modified residue" description="Phosphohistidine" evidence="12">
    <location>
        <position position="1026"/>
    </location>
</feature>
<dbReference type="SUPFAM" id="SSF47226">
    <property type="entry name" value="Histidine-containing phosphotransfer domain, HPT domain"/>
    <property type="match status" value="1"/>
</dbReference>
<evidence type="ECO:0000256" key="6">
    <source>
        <dbReference type="ARBA" id="ARBA00022741"/>
    </source>
</evidence>